<dbReference type="EMBL" id="CP001016">
    <property type="protein sequence ID" value="ACB93936.1"/>
    <property type="molecule type" value="Genomic_DNA"/>
</dbReference>
<organism evidence="1 2">
    <name type="scientific">Beijerinckia indica subsp. indica (strain ATCC 9039 / DSM 1715 / NCIMB 8712)</name>
    <dbReference type="NCBI Taxonomy" id="395963"/>
    <lineage>
        <taxon>Bacteria</taxon>
        <taxon>Pseudomonadati</taxon>
        <taxon>Pseudomonadota</taxon>
        <taxon>Alphaproteobacteria</taxon>
        <taxon>Hyphomicrobiales</taxon>
        <taxon>Beijerinckiaceae</taxon>
        <taxon>Beijerinckia</taxon>
    </lineage>
</organism>
<keyword evidence="2" id="KW-1185">Reference proteome</keyword>
<evidence type="ECO:0008006" key="3">
    <source>
        <dbReference type="Google" id="ProtNLM"/>
    </source>
</evidence>
<reference evidence="2" key="1">
    <citation type="submission" date="2008-03" db="EMBL/GenBank/DDBJ databases">
        <title>Complete sequence of chromosome of Beijerinckia indica subsp. indica ATCC 9039.</title>
        <authorList>
            <consortium name="US DOE Joint Genome Institute"/>
            <person name="Copeland A."/>
            <person name="Lucas S."/>
            <person name="Lapidus A."/>
            <person name="Glavina del Rio T."/>
            <person name="Dalin E."/>
            <person name="Tice H."/>
            <person name="Bruce D."/>
            <person name="Goodwin L."/>
            <person name="Pitluck S."/>
            <person name="LaButti K."/>
            <person name="Schmutz J."/>
            <person name="Larimer F."/>
            <person name="Land M."/>
            <person name="Hauser L."/>
            <person name="Kyrpides N."/>
            <person name="Mikhailova N."/>
            <person name="Dunfield P.F."/>
            <person name="Dedysh S.N."/>
            <person name="Liesack W."/>
            <person name="Saw J.H."/>
            <person name="Alam M."/>
            <person name="Chen Y."/>
            <person name="Murrell J.C."/>
            <person name="Richardson P."/>
        </authorList>
    </citation>
    <scope>NUCLEOTIDE SEQUENCE [LARGE SCALE GENOMIC DNA]</scope>
    <source>
        <strain evidence="2">ATCC 9039 / DSM 1715 / NCIMB 8712</strain>
    </source>
</reference>
<dbReference type="KEGG" id="bid:Bind_0282"/>
<reference evidence="1 2" key="2">
    <citation type="journal article" date="2010" name="J. Bacteriol.">
        <title>Complete genome sequence of Beijerinckia indica subsp. indica.</title>
        <authorList>
            <person name="Tamas I."/>
            <person name="Dedysh S.N."/>
            <person name="Liesack W."/>
            <person name="Stott M.B."/>
            <person name="Alam M."/>
            <person name="Murrell J.C."/>
            <person name="Dunfield P.F."/>
        </authorList>
    </citation>
    <scope>NUCLEOTIDE SEQUENCE [LARGE SCALE GENOMIC DNA]</scope>
    <source>
        <strain evidence="2">ATCC 9039 / DSM 1715 / NCIMB 8712</strain>
    </source>
</reference>
<accession>B2ID79</accession>
<dbReference type="Proteomes" id="UP000001695">
    <property type="component" value="Chromosome"/>
</dbReference>
<dbReference type="HOGENOM" id="CLU_082089_0_0_5"/>
<evidence type="ECO:0000313" key="2">
    <source>
        <dbReference type="Proteomes" id="UP000001695"/>
    </source>
</evidence>
<dbReference type="eggNOG" id="COG0511">
    <property type="taxonomic scope" value="Bacteria"/>
</dbReference>
<dbReference type="STRING" id="395963.Bind_0282"/>
<dbReference type="RefSeq" id="WP_012383294.1">
    <property type="nucleotide sequence ID" value="NC_010581.1"/>
</dbReference>
<name>B2ID79_BEII9</name>
<protein>
    <recommendedName>
        <fullName evidence="3">Xanthine dehydrogenase</fullName>
    </recommendedName>
</protein>
<proteinExistence type="predicted"/>
<gene>
    <name evidence="1" type="ordered locus">Bind_0282</name>
</gene>
<dbReference type="OrthoDB" id="9815497at2"/>
<dbReference type="AlphaFoldDB" id="B2ID79"/>
<sequence length="294" mass="31990">MRPDPFSNRTDSNRFSSRPLAIVLGTNEIASAVAVLLHRTGRAVILTHDPVIPVIRRGMAFHDALFGDFAWVNDLKGQRVDYLSEVPAALAARDTVLVTMMGLIDLLILGPVDVIVDARMHKRSIKPDLRGLAKCAIGLGPGYRIGENCDLAIETRPGRIGHPLVDGATEDQHEEPSLLGGVGAERFVYTEAGGRWRTALDVGTRVFKGVVIGHLDRQPIMAPMDGILRGLARDDTEMPSGVKLVEIDPSGRAGRWTGMDERPHSIAEAVLRAMRRADAARIDLSHLVPGLHLH</sequence>
<evidence type="ECO:0000313" key="1">
    <source>
        <dbReference type="EMBL" id="ACB93936.1"/>
    </source>
</evidence>